<evidence type="ECO:0000259" key="18">
    <source>
        <dbReference type="Pfam" id="PF07715"/>
    </source>
</evidence>
<organism evidence="19 20">
    <name type="scientific">Veronia pacifica</name>
    <dbReference type="NCBI Taxonomy" id="1080227"/>
    <lineage>
        <taxon>Bacteria</taxon>
        <taxon>Pseudomonadati</taxon>
        <taxon>Pseudomonadota</taxon>
        <taxon>Gammaproteobacteria</taxon>
        <taxon>Vibrionales</taxon>
        <taxon>Vibrionaceae</taxon>
        <taxon>Veronia</taxon>
    </lineage>
</organism>
<evidence type="ECO:0000256" key="12">
    <source>
        <dbReference type="ARBA" id="ARBA00023170"/>
    </source>
</evidence>
<dbReference type="CDD" id="cd01347">
    <property type="entry name" value="ligand_gated_channel"/>
    <property type="match status" value="1"/>
</dbReference>
<comment type="subcellular location">
    <subcellularLocation>
        <location evidence="1 14">Cell outer membrane</location>
        <topology evidence="1 14">Multi-pass membrane protein</topology>
    </subcellularLocation>
</comment>
<dbReference type="GO" id="GO:0038023">
    <property type="term" value="F:signaling receptor activity"/>
    <property type="evidence" value="ECO:0007669"/>
    <property type="project" value="InterPro"/>
</dbReference>
<dbReference type="InterPro" id="IPR037066">
    <property type="entry name" value="Plug_dom_sf"/>
</dbReference>
<dbReference type="GO" id="GO:0015344">
    <property type="term" value="F:siderophore uptake transmembrane transporter activity"/>
    <property type="evidence" value="ECO:0007669"/>
    <property type="project" value="TreeGrafter"/>
</dbReference>
<keyword evidence="5" id="KW-0410">Iron transport</keyword>
<evidence type="ECO:0000256" key="5">
    <source>
        <dbReference type="ARBA" id="ARBA00022496"/>
    </source>
</evidence>
<name>A0A1C3ESG7_9GAMM</name>
<dbReference type="InterPro" id="IPR036942">
    <property type="entry name" value="Beta-barrel_TonB_sf"/>
</dbReference>
<dbReference type="PANTHER" id="PTHR32552">
    <property type="entry name" value="FERRICHROME IRON RECEPTOR-RELATED"/>
    <property type="match status" value="1"/>
</dbReference>
<evidence type="ECO:0000256" key="8">
    <source>
        <dbReference type="ARBA" id="ARBA00023004"/>
    </source>
</evidence>
<evidence type="ECO:0000256" key="2">
    <source>
        <dbReference type="ARBA" id="ARBA00009810"/>
    </source>
</evidence>
<feature type="domain" description="TonB-dependent receptor plug" evidence="18">
    <location>
        <begin position="57"/>
        <end position="159"/>
    </location>
</feature>
<evidence type="ECO:0000259" key="17">
    <source>
        <dbReference type="Pfam" id="PF00593"/>
    </source>
</evidence>
<evidence type="ECO:0000256" key="11">
    <source>
        <dbReference type="ARBA" id="ARBA00023136"/>
    </source>
</evidence>
<dbReference type="InterPro" id="IPR012910">
    <property type="entry name" value="Plug_dom"/>
</dbReference>
<keyword evidence="3 14" id="KW-0813">Transport</keyword>
<feature type="short sequence motif" description="TonB box" evidence="15">
    <location>
        <begin position="37"/>
        <end position="43"/>
    </location>
</feature>
<keyword evidence="10 15" id="KW-0798">TonB box</keyword>
<keyword evidence="4 14" id="KW-1134">Transmembrane beta strand</keyword>
<dbReference type="InterPro" id="IPR010916">
    <property type="entry name" value="TonB_box_CS"/>
</dbReference>
<evidence type="ECO:0000256" key="9">
    <source>
        <dbReference type="ARBA" id="ARBA00023065"/>
    </source>
</evidence>
<keyword evidence="8" id="KW-0408">Iron</keyword>
<keyword evidence="6 14" id="KW-0812">Transmembrane</keyword>
<protein>
    <submittedName>
        <fullName evidence="19">Ligand-gated channel protein</fullName>
    </submittedName>
</protein>
<evidence type="ECO:0000256" key="10">
    <source>
        <dbReference type="ARBA" id="ARBA00023077"/>
    </source>
</evidence>
<evidence type="ECO:0000313" key="20">
    <source>
        <dbReference type="Proteomes" id="UP000094936"/>
    </source>
</evidence>
<dbReference type="Proteomes" id="UP000094936">
    <property type="component" value="Unassembled WGS sequence"/>
</dbReference>
<reference evidence="19 20" key="1">
    <citation type="submission" date="2016-05" db="EMBL/GenBank/DDBJ databases">
        <title>Genomic Taxonomy of the Vibrionaceae.</title>
        <authorList>
            <person name="Gomez-Gil B."/>
            <person name="Enciso-Ibarra J."/>
        </authorList>
    </citation>
    <scope>NUCLEOTIDE SEQUENCE [LARGE SCALE GENOMIC DNA]</scope>
    <source>
        <strain evidence="19 20">CAIM 1920</strain>
    </source>
</reference>
<dbReference type="Pfam" id="PF00593">
    <property type="entry name" value="TonB_dep_Rec_b-barrel"/>
    <property type="match status" value="1"/>
</dbReference>
<dbReference type="OrthoDB" id="127311at2"/>
<dbReference type="InterPro" id="IPR000531">
    <property type="entry name" value="Beta-barrel_TonB"/>
</dbReference>
<dbReference type="NCBIfam" id="TIGR01783">
    <property type="entry name" value="TonB-siderophor"/>
    <property type="match status" value="1"/>
</dbReference>
<evidence type="ECO:0000256" key="6">
    <source>
        <dbReference type="ARBA" id="ARBA00022692"/>
    </source>
</evidence>
<sequence>MQISHFIQNAIPILILTMANSPFVWADYSDEDSALDTVTVLGKAYRNTATKTKLEPHETPQAINIVDGETLMQRGVKSLNQALRYVPGTVTETKGSSVNMYDNFYVRGFPIRQAYYDGLPLPYLIGWNLQPQVDPIAMQQIEIFKGPTSVLYGSMSPGGLVNIISKAPQTDTISVFSASLGMRNLMEASFDTTGSIGYTDLSYRVIAMGRKQDSQVNNATDERYLFAPSLNWKITDSTDLTISFYYQNDPSMGINSSLPASGMFIDNPLGKISPSTSAGDLNWSVFKRKMLMAGYKLNHDFNESWSFLQNARYTEGELLQKNTYHTCNEPDNPANCNFNESTGQLFRNIYSTEETTKAFTIDNQISANFHYGSLENDILLGTDYQYLSGVSDYSEYFTLNIPFYVFNVFNPDNDILSPKLLFELRNQKDDIFGQQIGIYLQDQLRFNGLVLLAGGRYDIYKGVVDRSETYVSGFIGGNTEEITADLSAFSYRFGALYEFDFGIAPYLNYATGFEPTPGKGPNGISYKPETSEQWELGIKAQSDDERSNASVSVYRIVKSDALIINPADYRNPPLQVGEITSQGVEVQTQWGVTDSLTLAAGYTYSDIKVTKDTAYQLEGTTPIYVPEHSANLAGNYFVDDGVLAGTRISGGVRYVGEMQMDDSNTQGKVPAYTSVDLSLGYDLGELNDQLTGTAVNVAVTNALDQESYTCFDKTNCWFGAERSVEVKLDYEF</sequence>
<comment type="similarity">
    <text evidence="2 14 16">Belongs to the TonB-dependent receptor family.</text>
</comment>
<dbReference type="AlphaFoldDB" id="A0A1C3ESG7"/>
<keyword evidence="11 14" id="KW-0472">Membrane</keyword>
<evidence type="ECO:0000256" key="15">
    <source>
        <dbReference type="PROSITE-ProRule" id="PRU10143"/>
    </source>
</evidence>
<keyword evidence="7" id="KW-0732">Signal</keyword>
<proteinExistence type="inferred from homology"/>
<evidence type="ECO:0000256" key="13">
    <source>
        <dbReference type="ARBA" id="ARBA00023237"/>
    </source>
</evidence>
<keyword evidence="12" id="KW-0675">Receptor</keyword>
<dbReference type="STRING" id="1080227.A8L45_00775"/>
<gene>
    <name evidence="19" type="ORF">A8L45_00775</name>
</gene>
<evidence type="ECO:0000256" key="14">
    <source>
        <dbReference type="PROSITE-ProRule" id="PRU01360"/>
    </source>
</evidence>
<comment type="caution">
    <text evidence="19">The sequence shown here is derived from an EMBL/GenBank/DDBJ whole genome shotgun (WGS) entry which is preliminary data.</text>
</comment>
<keyword evidence="13 14" id="KW-0998">Cell outer membrane</keyword>
<dbReference type="PROSITE" id="PS52016">
    <property type="entry name" value="TONB_DEPENDENT_REC_3"/>
    <property type="match status" value="1"/>
</dbReference>
<evidence type="ECO:0000256" key="1">
    <source>
        <dbReference type="ARBA" id="ARBA00004571"/>
    </source>
</evidence>
<dbReference type="InterPro" id="IPR039426">
    <property type="entry name" value="TonB-dep_rcpt-like"/>
</dbReference>
<dbReference type="Pfam" id="PF07715">
    <property type="entry name" value="Plug"/>
    <property type="match status" value="1"/>
</dbReference>
<dbReference type="GO" id="GO:0015891">
    <property type="term" value="P:siderophore transport"/>
    <property type="evidence" value="ECO:0007669"/>
    <property type="project" value="InterPro"/>
</dbReference>
<evidence type="ECO:0000313" key="19">
    <source>
        <dbReference type="EMBL" id="ODA36169.1"/>
    </source>
</evidence>
<evidence type="ECO:0000256" key="7">
    <source>
        <dbReference type="ARBA" id="ARBA00022729"/>
    </source>
</evidence>
<dbReference type="PROSITE" id="PS00430">
    <property type="entry name" value="TONB_DEPENDENT_REC_1"/>
    <property type="match status" value="1"/>
</dbReference>
<dbReference type="InterPro" id="IPR010105">
    <property type="entry name" value="TonB_sidphr_rcpt"/>
</dbReference>
<dbReference type="EMBL" id="LYBM01000001">
    <property type="protein sequence ID" value="ODA36169.1"/>
    <property type="molecule type" value="Genomic_DNA"/>
</dbReference>
<dbReference type="Gene3D" id="2.40.170.20">
    <property type="entry name" value="TonB-dependent receptor, beta-barrel domain"/>
    <property type="match status" value="1"/>
</dbReference>
<accession>A0A1C3ESG7</accession>
<dbReference type="PANTHER" id="PTHR32552:SF68">
    <property type="entry name" value="FERRICHROME OUTER MEMBRANE TRANSPORTER_PHAGE RECEPTOR"/>
    <property type="match status" value="1"/>
</dbReference>
<evidence type="ECO:0000256" key="3">
    <source>
        <dbReference type="ARBA" id="ARBA00022448"/>
    </source>
</evidence>
<evidence type="ECO:0000256" key="16">
    <source>
        <dbReference type="RuleBase" id="RU003357"/>
    </source>
</evidence>
<keyword evidence="20" id="KW-1185">Reference proteome</keyword>
<feature type="domain" description="TonB-dependent receptor-like beta-barrel" evidence="17">
    <location>
        <begin position="232"/>
        <end position="701"/>
    </location>
</feature>
<dbReference type="GO" id="GO:0009279">
    <property type="term" value="C:cell outer membrane"/>
    <property type="evidence" value="ECO:0007669"/>
    <property type="project" value="UniProtKB-SubCell"/>
</dbReference>
<dbReference type="Gene3D" id="2.170.130.10">
    <property type="entry name" value="TonB-dependent receptor, plug domain"/>
    <property type="match status" value="1"/>
</dbReference>
<keyword evidence="9" id="KW-0406">Ion transport</keyword>
<dbReference type="SUPFAM" id="SSF56935">
    <property type="entry name" value="Porins"/>
    <property type="match status" value="1"/>
</dbReference>
<evidence type="ECO:0000256" key="4">
    <source>
        <dbReference type="ARBA" id="ARBA00022452"/>
    </source>
</evidence>
<dbReference type="RefSeq" id="WP_068898197.1">
    <property type="nucleotide sequence ID" value="NZ_JBHUIF010000002.1"/>
</dbReference>